<evidence type="ECO:0000313" key="2">
    <source>
        <dbReference type="EMBL" id="KAF2717448.1"/>
    </source>
</evidence>
<sequence length="159" mass="16519">VITVPFFYNETPFRLEGSIVAIESQTTTARVYCARGPHYGDCGFFPYETITFGPNTYNNYMSDEGFTGTQDCKTFGNTQAVCAEWATGSEANFPGSSTMTYTGTDVTSLQVTITGGAEKLTSATATPTAVTSLTSSTSASSSTSGSPSNTGAATALNPA</sequence>
<proteinExistence type="predicted"/>
<dbReference type="EMBL" id="MU003843">
    <property type="protein sequence ID" value="KAF2717448.1"/>
    <property type="molecule type" value="Genomic_DNA"/>
</dbReference>
<reference evidence="2" key="1">
    <citation type="journal article" date="2020" name="Stud. Mycol.">
        <title>101 Dothideomycetes genomes: a test case for predicting lifestyles and emergence of pathogens.</title>
        <authorList>
            <person name="Haridas S."/>
            <person name="Albert R."/>
            <person name="Binder M."/>
            <person name="Bloem J."/>
            <person name="Labutti K."/>
            <person name="Salamov A."/>
            <person name="Andreopoulos B."/>
            <person name="Baker S."/>
            <person name="Barry K."/>
            <person name="Bills G."/>
            <person name="Bluhm B."/>
            <person name="Cannon C."/>
            <person name="Castanera R."/>
            <person name="Culley D."/>
            <person name="Daum C."/>
            <person name="Ezra D."/>
            <person name="Gonzalez J."/>
            <person name="Henrissat B."/>
            <person name="Kuo A."/>
            <person name="Liang C."/>
            <person name="Lipzen A."/>
            <person name="Lutzoni F."/>
            <person name="Magnuson J."/>
            <person name="Mondo S."/>
            <person name="Nolan M."/>
            <person name="Ohm R."/>
            <person name="Pangilinan J."/>
            <person name="Park H.-J."/>
            <person name="Ramirez L."/>
            <person name="Alfaro M."/>
            <person name="Sun H."/>
            <person name="Tritt A."/>
            <person name="Yoshinaga Y."/>
            <person name="Zwiers L.-H."/>
            <person name="Turgeon B."/>
            <person name="Goodwin S."/>
            <person name="Spatafora J."/>
            <person name="Crous P."/>
            <person name="Grigoriev I."/>
        </authorList>
    </citation>
    <scope>NUCLEOTIDE SEQUENCE</scope>
    <source>
        <strain evidence="2">CBS 116435</strain>
    </source>
</reference>
<dbReference type="OrthoDB" id="4991875at2759"/>
<dbReference type="AlphaFoldDB" id="A0A9P4UL48"/>
<organism evidence="2 3">
    <name type="scientific">Polychaeton citri CBS 116435</name>
    <dbReference type="NCBI Taxonomy" id="1314669"/>
    <lineage>
        <taxon>Eukaryota</taxon>
        <taxon>Fungi</taxon>
        <taxon>Dikarya</taxon>
        <taxon>Ascomycota</taxon>
        <taxon>Pezizomycotina</taxon>
        <taxon>Dothideomycetes</taxon>
        <taxon>Dothideomycetidae</taxon>
        <taxon>Capnodiales</taxon>
        <taxon>Capnodiaceae</taxon>
        <taxon>Polychaeton</taxon>
    </lineage>
</organism>
<dbReference type="PANTHER" id="PTHR40640:SF1">
    <property type="entry name" value="ANCHORED GLYCOPROTEIN, PUTATIVE (AFU_ORTHOLOGUE AFUA_8G04860)-RELATED"/>
    <property type="match status" value="1"/>
</dbReference>
<accession>A0A9P4UL48</accession>
<comment type="caution">
    <text evidence="2">The sequence shown here is derived from an EMBL/GenBank/DDBJ whole genome shotgun (WGS) entry which is preliminary data.</text>
</comment>
<dbReference type="PANTHER" id="PTHR40640">
    <property type="entry name" value="ANCHORED GLYCOPROTEIN, PUTATIVE (AFU_ORTHOLOGUE AFUA_8G04860)-RELATED"/>
    <property type="match status" value="1"/>
</dbReference>
<feature type="region of interest" description="Disordered" evidence="1">
    <location>
        <begin position="131"/>
        <end position="159"/>
    </location>
</feature>
<name>A0A9P4UL48_9PEZI</name>
<feature type="non-terminal residue" evidence="2">
    <location>
        <position position="159"/>
    </location>
</feature>
<dbReference type="Proteomes" id="UP000799441">
    <property type="component" value="Unassembled WGS sequence"/>
</dbReference>
<feature type="non-terminal residue" evidence="2">
    <location>
        <position position="1"/>
    </location>
</feature>
<protein>
    <submittedName>
        <fullName evidence="2">Uncharacterized protein</fullName>
    </submittedName>
</protein>
<gene>
    <name evidence="2" type="ORF">K431DRAFT_206691</name>
</gene>
<evidence type="ECO:0000313" key="3">
    <source>
        <dbReference type="Proteomes" id="UP000799441"/>
    </source>
</evidence>
<evidence type="ECO:0000256" key="1">
    <source>
        <dbReference type="SAM" id="MobiDB-lite"/>
    </source>
</evidence>
<keyword evidence="3" id="KW-1185">Reference proteome</keyword>